<dbReference type="Pfam" id="PF04276">
    <property type="entry name" value="DUF443"/>
    <property type="match status" value="1"/>
</dbReference>
<keyword evidence="1" id="KW-0472">Membrane</keyword>
<dbReference type="AlphaFoldDB" id="A0A077UHR0"/>
<feature type="transmembrane region" description="Helical" evidence="1">
    <location>
        <begin position="174"/>
        <end position="197"/>
    </location>
</feature>
<organism evidence="2 3">
    <name type="scientific">Staphylococcus schweitzeri</name>
    <dbReference type="NCBI Taxonomy" id="1654388"/>
    <lineage>
        <taxon>Bacteria</taxon>
        <taxon>Bacillati</taxon>
        <taxon>Bacillota</taxon>
        <taxon>Bacilli</taxon>
        <taxon>Bacillales</taxon>
        <taxon>Staphylococcaceae</taxon>
        <taxon>Staphylococcus</taxon>
    </lineage>
</organism>
<evidence type="ECO:0000313" key="2">
    <source>
        <dbReference type="EMBL" id="CDR27961.1"/>
    </source>
</evidence>
<reference evidence="2 3" key="1">
    <citation type="submission" date="2014-05" db="EMBL/GenBank/DDBJ databases">
        <authorList>
            <person name="Aslett A.Martin."/>
            <person name="De Silva Nishadi"/>
        </authorList>
    </citation>
    <scope>NUCLEOTIDE SEQUENCE [LARGE SCALE GENOMIC DNA]</scope>
</reference>
<evidence type="ECO:0000313" key="3">
    <source>
        <dbReference type="Proteomes" id="UP000044616"/>
    </source>
</evidence>
<gene>
    <name evidence="2" type="ORF">ERS140147_01079</name>
</gene>
<keyword evidence="1" id="KW-1133">Transmembrane helix</keyword>
<feature type="transmembrane region" description="Helical" evidence="1">
    <location>
        <begin position="99"/>
        <end position="120"/>
    </location>
</feature>
<protein>
    <submittedName>
        <fullName evidence="2">Membrane spanning protein</fullName>
    </submittedName>
</protein>
<feature type="transmembrane region" description="Helical" evidence="1">
    <location>
        <begin position="146"/>
        <end position="168"/>
    </location>
</feature>
<dbReference type="RefSeq" id="WP_047530219.1">
    <property type="nucleotide sequence ID" value="NZ_CCEH01000007.1"/>
</dbReference>
<name>A0A077UHR0_9STAP</name>
<keyword evidence="1" id="KW-0812">Transmembrane</keyword>
<accession>A0A077UHR0</accession>
<evidence type="ECO:0000256" key="1">
    <source>
        <dbReference type="SAM" id="Phobius"/>
    </source>
</evidence>
<dbReference type="NCBIfam" id="TIGR01218">
    <property type="entry name" value="Gpos_tandem_5TM"/>
    <property type="match status" value="1"/>
</dbReference>
<dbReference type="Proteomes" id="UP000044616">
    <property type="component" value="Unassembled WGS sequence"/>
</dbReference>
<feature type="transmembrane region" description="Helical" evidence="1">
    <location>
        <begin position="23"/>
        <end position="44"/>
    </location>
</feature>
<dbReference type="InterPro" id="IPR005915">
    <property type="entry name" value="Tandem_5TM"/>
</dbReference>
<sequence length="206" mass="23628">MLCESWNINKNPRYKIIKYKDEFLMVDLTSSWIFFFIPMLNWGVPKKYAKISQSEFEELNTFTPKNSSSAGWIAGGGSVLLAVLTRKYIQLLNIQVNQIAVNILCCLVLLGVFLSALYINSKSKLNVYDRNNCDEKIILIPTFKNLCLMLLSYILFGGLSILAFYMFITEGIQNIILFITWIMLVIMFLLSNVALVVNKKVNVIKR</sequence>
<proteinExistence type="predicted"/>
<dbReference type="EMBL" id="CCEH01000007">
    <property type="protein sequence ID" value="CDR27961.1"/>
    <property type="molecule type" value="Genomic_DNA"/>
</dbReference>